<dbReference type="EMBL" id="CP021744">
    <property type="protein sequence ID" value="ARZ72566.1"/>
    <property type="molecule type" value="Genomic_DNA"/>
</dbReference>
<dbReference type="Pfam" id="PF01527">
    <property type="entry name" value="HTH_Tnp_1"/>
    <property type="match status" value="1"/>
</dbReference>
<dbReference type="GO" id="GO:0003677">
    <property type="term" value="F:DNA binding"/>
    <property type="evidence" value="ECO:0007669"/>
    <property type="project" value="InterPro"/>
</dbReference>
<organism evidence="1 2">
    <name type="scientific">Streptomyces albireticuli</name>
    <dbReference type="NCBI Taxonomy" id="1940"/>
    <lineage>
        <taxon>Bacteria</taxon>
        <taxon>Bacillati</taxon>
        <taxon>Actinomycetota</taxon>
        <taxon>Actinomycetes</taxon>
        <taxon>Kitasatosporales</taxon>
        <taxon>Streptomycetaceae</taxon>
        <taxon>Streptomyces</taxon>
    </lineage>
</organism>
<dbReference type="Proteomes" id="UP000195755">
    <property type="component" value="Chromosome"/>
</dbReference>
<proteinExistence type="predicted"/>
<gene>
    <name evidence="1" type="ORF">SMD11_6990</name>
</gene>
<evidence type="ECO:0000313" key="2">
    <source>
        <dbReference type="Proteomes" id="UP000195755"/>
    </source>
</evidence>
<dbReference type="Gene3D" id="1.10.10.60">
    <property type="entry name" value="Homeodomain-like"/>
    <property type="match status" value="1"/>
</dbReference>
<dbReference type="GO" id="GO:0006313">
    <property type="term" value="P:DNA transposition"/>
    <property type="evidence" value="ECO:0007669"/>
    <property type="project" value="InterPro"/>
</dbReference>
<dbReference type="GO" id="GO:0004803">
    <property type="term" value="F:transposase activity"/>
    <property type="evidence" value="ECO:0007669"/>
    <property type="project" value="InterPro"/>
</dbReference>
<dbReference type="InterPro" id="IPR002514">
    <property type="entry name" value="Transposase_8"/>
</dbReference>
<name>A0A1Z2LE26_9ACTN</name>
<reference evidence="1 2" key="1">
    <citation type="submission" date="2017-06" db="EMBL/GenBank/DDBJ databases">
        <title>Streptomyces albireticuli Genome sequencing and assembly.</title>
        <authorList>
            <person name="Wang Y."/>
            <person name="Du B."/>
            <person name="Ding Y."/>
            <person name="Liu H."/>
            <person name="Hou Q."/>
            <person name="Liu K."/>
            <person name="Yao L."/>
            <person name="Wang C."/>
        </authorList>
    </citation>
    <scope>NUCLEOTIDE SEQUENCE [LARGE SCALE GENOMIC DNA]</scope>
    <source>
        <strain evidence="1 2">MDJK11</strain>
    </source>
</reference>
<dbReference type="SUPFAM" id="SSF46689">
    <property type="entry name" value="Homeodomain-like"/>
    <property type="match status" value="1"/>
</dbReference>
<sequence>MGRKSPYPEEFRKDAVALYRAAAGKRTYAAVAADLGITAESLRTWVRKDEARAEPEGRDVGVSAVEELARLRAENARLLKAEKEWQLEREILRRAAAYFAREVK</sequence>
<accession>A0A1Z2LE26</accession>
<evidence type="ECO:0000313" key="1">
    <source>
        <dbReference type="EMBL" id="ARZ72566.1"/>
    </source>
</evidence>
<dbReference type="AlphaFoldDB" id="A0A1Z2LE26"/>
<dbReference type="InterPro" id="IPR009057">
    <property type="entry name" value="Homeodomain-like_sf"/>
</dbReference>
<protein>
    <submittedName>
        <fullName evidence="1">Transposase</fullName>
    </submittedName>
</protein>
<dbReference type="KEGG" id="salj:SMD11_6990"/>